<dbReference type="OrthoDB" id="8443793at2"/>
<sequence length="183" mass="19578">MSRAPEPIFDAVVRIDKLPAAGRSVNVEADEATRAAIAAAMNILSVEHFSARLTVTPLRGGLRALGHLDAAVTQASIVSFEPVAQRIAEDIDRVFLPAPRDHTPPAPGSEVFIDLEDEDFPDHIDGPEVDLSALLLETLALALDPYPRREGESLEALDLTLDEPEAGPFAKLAALKGGQDDKD</sequence>
<evidence type="ECO:0008006" key="3">
    <source>
        <dbReference type="Google" id="ProtNLM"/>
    </source>
</evidence>
<dbReference type="Pfam" id="PF02620">
    <property type="entry name" value="YceD"/>
    <property type="match status" value="1"/>
</dbReference>
<dbReference type="Proteomes" id="UP000078389">
    <property type="component" value="Unassembled WGS sequence"/>
</dbReference>
<dbReference type="AlphaFoldDB" id="A0A178I6U6"/>
<dbReference type="EMBL" id="LVVY01000001">
    <property type="protein sequence ID" value="OAM84226.1"/>
    <property type="molecule type" value="Genomic_DNA"/>
</dbReference>
<dbReference type="STRING" id="1770058.A3840_00165"/>
<evidence type="ECO:0000313" key="2">
    <source>
        <dbReference type="Proteomes" id="UP000078389"/>
    </source>
</evidence>
<gene>
    <name evidence="1" type="ORF">A3840_00165</name>
</gene>
<accession>A0A178I6U6</accession>
<proteinExistence type="predicted"/>
<reference evidence="1 2" key="1">
    <citation type="submission" date="2016-03" db="EMBL/GenBank/DDBJ databases">
        <title>Genome sequencing of Devosia sp. S37.</title>
        <authorList>
            <person name="Mohd Nor M."/>
        </authorList>
    </citation>
    <scope>NUCLEOTIDE SEQUENCE [LARGE SCALE GENOMIC DNA]</scope>
    <source>
        <strain evidence="1 2">S37</strain>
    </source>
</reference>
<comment type="caution">
    <text evidence="1">The sequence shown here is derived from an EMBL/GenBank/DDBJ whole genome shotgun (WGS) entry which is preliminary data.</text>
</comment>
<organism evidence="1 2">
    <name type="scientific">Devosia elaeis</name>
    <dbReference type="NCBI Taxonomy" id="1770058"/>
    <lineage>
        <taxon>Bacteria</taxon>
        <taxon>Pseudomonadati</taxon>
        <taxon>Pseudomonadota</taxon>
        <taxon>Alphaproteobacteria</taxon>
        <taxon>Hyphomicrobiales</taxon>
        <taxon>Devosiaceae</taxon>
        <taxon>Devosia</taxon>
    </lineage>
</organism>
<keyword evidence="2" id="KW-1185">Reference proteome</keyword>
<name>A0A178I6U6_9HYPH</name>
<evidence type="ECO:0000313" key="1">
    <source>
        <dbReference type="EMBL" id="OAM84226.1"/>
    </source>
</evidence>
<protein>
    <recommendedName>
        <fullName evidence="3">DUF177 domain-containing protein</fullName>
    </recommendedName>
</protein>
<dbReference type="InterPro" id="IPR003772">
    <property type="entry name" value="YceD"/>
</dbReference>
<dbReference type="RefSeq" id="WP_082903525.1">
    <property type="nucleotide sequence ID" value="NZ_LVVY01000001.1"/>
</dbReference>